<keyword evidence="7" id="KW-1278">Translocase</keyword>
<evidence type="ECO:0000256" key="4">
    <source>
        <dbReference type="ARBA" id="ARBA00022692"/>
    </source>
</evidence>
<dbReference type="Gene3D" id="1.10.287.3510">
    <property type="match status" value="1"/>
</dbReference>
<evidence type="ECO:0000313" key="8">
    <source>
        <dbReference type="EMBL" id="MFD3409116.1"/>
    </source>
</evidence>
<comment type="subunit">
    <text evidence="7">NDH-1 is composed of 14 different subunits. Subunits NuoA, H, J, K, L, M, N constitute the membrane sector of the complex.</text>
</comment>
<reference evidence="8 9" key="1">
    <citation type="submission" date="2024-03" db="EMBL/GenBank/DDBJ databases">
        <title>Aquirufa genome sequencing.</title>
        <authorList>
            <person name="Pitt A."/>
            <person name="Hahn M.W."/>
        </authorList>
    </citation>
    <scope>NUCLEOTIDE SEQUENCE [LARGE SCALE GENOMIC DNA]</scope>
    <source>
        <strain evidence="8 9">HETE-83D</strain>
    </source>
</reference>
<dbReference type="RefSeq" id="WP_377981456.1">
    <property type="nucleotide sequence ID" value="NZ_JBBKXX010000003.1"/>
</dbReference>
<keyword evidence="5 7" id="KW-1133">Transmembrane helix</keyword>
<dbReference type="GO" id="GO:0050136">
    <property type="term" value="F:NADH dehydrogenase (quinone) (non-electrogenic) activity"/>
    <property type="evidence" value="ECO:0007669"/>
    <property type="project" value="UniProtKB-EC"/>
</dbReference>
<keyword evidence="4 7" id="KW-0812">Transmembrane</keyword>
<evidence type="ECO:0000256" key="2">
    <source>
        <dbReference type="ARBA" id="ARBA00010519"/>
    </source>
</evidence>
<sequence>MSRKAMTDIPVIYFLWVSAFLFATGLSILLVKKNTIFVLMGIELILNAANLNLVAFSKNDPSLQGLYLSIFVLVVGVCEMAIALAIVLQVYRNFRAIEVDQFKSEY</sequence>
<comment type="caution">
    <text evidence="7">Lacks conserved residue(s) required for the propagation of feature annotation.</text>
</comment>
<evidence type="ECO:0000256" key="1">
    <source>
        <dbReference type="ARBA" id="ARBA00004141"/>
    </source>
</evidence>
<keyword evidence="9" id="KW-1185">Reference proteome</keyword>
<dbReference type="Pfam" id="PF00420">
    <property type="entry name" value="Oxidored_q2"/>
    <property type="match status" value="1"/>
</dbReference>
<keyword evidence="6 7" id="KW-0472">Membrane</keyword>
<evidence type="ECO:0000256" key="3">
    <source>
        <dbReference type="ARBA" id="ARBA00022448"/>
    </source>
</evidence>
<dbReference type="InterPro" id="IPR001133">
    <property type="entry name" value="NADH_UbQ_OxRdtase_chain4L/K"/>
</dbReference>
<keyword evidence="7" id="KW-1003">Cell membrane</keyword>
<organism evidence="8 9">
    <name type="scientific">Aquirufa esocilacus</name>
    <dbReference type="NCBI Taxonomy" id="3096513"/>
    <lineage>
        <taxon>Bacteria</taxon>
        <taxon>Pseudomonadati</taxon>
        <taxon>Bacteroidota</taxon>
        <taxon>Cytophagia</taxon>
        <taxon>Cytophagales</taxon>
        <taxon>Flectobacillaceae</taxon>
        <taxon>Aquirufa</taxon>
    </lineage>
</organism>
<accession>A0ABW6DNM3</accession>
<evidence type="ECO:0000313" key="9">
    <source>
        <dbReference type="Proteomes" id="UP001598019"/>
    </source>
</evidence>
<evidence type="ECO:0000256" key="6">
    <source>
        <dbReference type="ARBA" id="ARBA00023136"/>
    </source>
</evidence>
<dbReference type="EMBL" id="JBBKXX010000003">
    <property type="protein sequence ID" value="MFD3409116.1"/>
    <property type="molecule type" value="Genomic_DNA"/>
</dbReference>
<keyword evidence="8" id="KW-0560">Oxidoreductase</keyword>
<comment type="caution">
    <text evidence="8">The sequence shown here is derived from an EMBL/GenBank/DDBJ whole genome shotgun (WGS) entry which is preliminary data.</text>
</comment>
<keyword evidence="7" id="KW-0874">Quinone</keyword>
<name>A0ABW6DNM3_9BACT</name>
<dbReference type="InterPro" id="IPR039428">
    <property type="entry name" value="NUOK/Mnh_C1-like"/>
</dbReference>
<comment type="catalytic activity">
    <reaction evidence="7">
        <text>a quinone + NADH + 5 H(+)(in) = a quinol + NAD(+) + 4 H(+)(out)</text>
        <dbReference type="Rhea" id="RHEA:57888"/>
        <dbReference type="ChEBI" id="CHEBI:15378"/>
        <dbReference type="ChEBI" id="CHEBI:24646"/>
        <dbReference type="ChEBI" id="CHEBI:57540"/>
        <dbReference type="ChEBI" id="CHEBI:57945"/>
        <dbReference type="ChEBI" id="CHEBI:132124"/>
    </reaction>
</comment>
<feature type="transmembrane region" description="Helical" evidence="7">
    <location>
        <begin position="66"/>
        <end position="91"/>
    </location>
</feature>
<gene>
    <name evidence="7 8" type="primary">nuoK</name>
    <name evidence="8" type="ORF">SKC37_10635</name>
</gene>
<keyword evidence="3 7" id="KW-0813">Transport</keyword>
<comment type="function">
    <text evidence="7">NDH-1 shuttles electrons from NADH, via FMN and iron-sulfur (Fe-S) centers, to quinones in the respiratory chain. The immediate electron acceptor for the enzyme in this species is believed to be a menaquinone. Couples the redox reaction to proton translocation (for every two electrons transferred, four hydrogen ions are translocated across the cytoplasmic membrane), and thus conserves the redox energy in a proton gradient.</text>
</comment>
<dbReference type="PANTHER" id="PTHR11434">
    <property type="entry name" value="NADH-UBIQUINONE OXIDOREDUCTASE SUBUNIT ND4L"/>
    <property type="match status" value="1"/>
</dbReference>
<dbReference type="PANTHER" id="PTHR11434:SF16">
    <property type="entry name" value="NADH-UBIQUINONE OXIDOREDUCTASE CHAIN 4L"/>
    <property type="match status" value="1"/>
</dbReference>
<protein>
    <recommendedName>
        <fullName evidence="7">NADH-quinone oxidoreductase subunit K</fullName>
        <ecNumber evidence="7">7.1.1.-</ecNumber>
    </recommendedName>
    <alternativeName>
        <fullName evidence="7">NADH dehydrogenase I subunit K</fullName>
    </alternativeName>
    <alternativeName>
        <fullName evidence="7">NDH-1 subunit K</fullName>
    </alternativeName>
</protein>
<dbReference type="EC" id="7.1.1.-" evidence="7"/>
<evidence type="ECO:0000256" key="7">
    <source>
        <dbReference type="HAMAP-Rule" id="MF_01456"/>
    </source>
</evidence>
<dbReference type="NCBIfam" id="NF004320">
    <property type="entry name" value="PRK05715.1-2"/>
    <property type="match status" value="1"/>
</dbReference>
<comment type="subcellular location">
    <subcellularLocation>
        <location evidence="7">Cell membrane</location>
        <topology evidence="7">Multi-pass membrane protein</topology>
    </subcellularLocation>
    <subcellularLocation>
        <location evidence="1">Membrane</location>
        <topology evidence="1">Multi-pass membrane protein</topology>
    </subcellularLocation>
</comment>
<proteinExistence type="inferred from homology"/>
<dbReference type="HAMAP" id="MF_01456">
    <property type="entry name" value="NDH1_NuoK"/>
    <property type="match status" value="1"/>
</dbReference>
<evidence type="ECO:0000256" key="5">
    <source>
        <dbReference type="ARBA" id="ARBA00022989"/>
    </source>
</evidence>
<feature type="transmembrane region" description="Helical" evidence="7">
    <location>
        <begin position="12"/>
        <end position="30"/>
    </location>
</feature>
<dbReference type="Proteomes" id="UP001598019">
    <property type="component" value="Unassembled WGS sequence"/>
</dbReference>
<keyword evidence="7" id="KW-0520">NAD</keyword>
<comment type="similarity">
    <text evidence="2 7">Belongs to the complex I subunit 4L family.</text>
</comment>